<evidence type="ECO:0000313" key="1">
    <source>
        <dbReference type="EMBL" id="KAI0089008.1"/>
    </source>
</evidence>
<gene>
    <name evidence="1" type="ORF">BDY19DRAFT_947278</name>
</gene>
<accession>A0ACB8U3T8</accession>
<organism evidence="1 2">
    <name type="scientific">Irpex rosettiformis</name>
    <dbReference type="NCBI Taxonomy" id="378272"/>
    <lineage>
        <taxon>Eukaryota</taxon>
        <taxon>Fungi</taxon>
        <taxon>Dikarya</taxon>
        <taxon>Basidiomycota</taxon>
        <taxon>Agaricomycotina</taxon>
        <taxon>Agaricomycetes</taxon>
        <taxon>Polyporales</taxon>
        <taxon>Irpicaceae</taxon>
        <taxon>Irpex</taxon>
    </lineage>
</organism>
<keyword evidence="2" id="KW-1185">Reference proteome</keyword>
<dbReference type="EMBL" id="MU274912">
    <property type="protein sequence ID" value="KAI0089008.1"/>
    <property type="molecule type" value="Genomic_DNA"/>
</dbReference>
<proteinExistence type="predicted"/>
<evidence type="ECO:0000313" key="2">
    <source>
        <dbReference type="Proteomes" id="UP001055072"/>
    </source>
</evidence>
<reference evidence="1" key="1">
    <citation type="journal article" date="2021" name="Environ. Microbiol.">
        <title>Gene family expansions and transcriptome signatures uncover fungal adaptations to wood decay.</title>
        <authorList>
            <person name="Hage H."/>
            <person name="Miyauchi S."/>
            <person name="Viragh M."/>
            <person name="Drula E."/>
            <person name="Min B."/>
            <person name="Chaduli D."/>
            <person name="Navarro D."/>
            <person name="Favel A."/>
            <person name="Norest M."/>
            <person name="Lesage-Meessen L."/>
            <person name="Balint B."/>
            <person name="Merenyi Z."/>
            <person name="de Eugenio L."/>
            <person name="Morin E."/>
            <person name="Martinez A.T."/>
            <person name="Baldrian P."/>
            <person name="Stursova M."/>
            <person name="Martinez M.J."/>
            <person name="Novotny C."/>
            <person name="Magnuson J.K."/>
            <person name="Spatafora J.W."/>
            <person name="Maurice S."/>
            <person name="Pangilinan J."/>
            <person name="Andreopoulos W."/>
            <person name="LaButti K."/>
            <person name="Hundley H."/>
            <person name="Na H."/>
            <person name="Kuo A."/>
            <person name="Barry K."/>
            <person name="Lipzen A."/>
            <person name="Henrissat B."/>
            <person name="Riley R."/>
            <person name="Ahrendt S."/>
            <person name="Nagy L.G."/>
            <person name="Grigoriev I.V."/>
            <person name="Martin F."/>
            <person name="Rosso M.N."/>
        </authorList>
    </citation>
    <scope>NUCLEOTIDE SEQUENCE</scope>
    <source>
        <strain evidence="1">CBS 384.51</strain>
    </source>
</reference>
<protein>
    <submittedName>
        <fullName evidence="1">Uncharacterized protein</fullName>
    </submittedName>
</protein>
<sequence length="72" mass="8156">MLTSITTLVLFNVYKFELHYAGTLMLLAKVYANSLLAMLNIREGLKRDALSNDELGFSLELSNQISIRPESY</sequence>
<name>A0ACB8U3T8_9APHY</name>
<dbReference type="Proteomes" id="UP001055072">
    <property type="component" value="Unassembled WGS sequence"/>
</dbReference>
<comment type="caution">
    <text evidence="1">The sequence shown here is derived from an EMBL/GenBank/DDBJ whole genome shotgun (WGS) entry which is preliminary data.</text>
</comment>